<dbReference type="NCBIfam" id="NF040563">
    <property type="entry name" value="guided_IscB"/>
    <property type="match status" value="1"/>
</dbReference>
<feature type="domain" description="HNH nuclease" evidence="2">
    <location>
        <begin position="254"/>
        <end position="305"/>
    </location>
</feature>
<feature type="region of interest" description="Disordered" evidence="1">
    <location>
        <begin position="1"/>
        <end position="51"/>
    </location>
</feature>
<dbReference type="InterPro" id="IPR003615">
    <property type="entry name" value="HNH_nuc"/>
</dbReference>
<name>A0A0F9QXR7_9ZZZZ</name>
<dbReference type="GO" id="GO:0008270">
    <property type="term" value="F:zinc ion binding"/>
    <property type="evidence" value="ECO:0007669"/>
    <property type="project" value="InterPro"/>
</dbReference>
<organism evidence="3">
    <name type="scientific">marine sediment metagenome</name>
    <dbReference type="NCBI Taxonomy" id="412755"/>
    <lineage>
        <taxon>unclassified sequences</taxon>
        <taxon>metagenomes</taxon>
        <taxon>ecological metagenomes</taxon>
    </lineage>
</organism>
<dbReference type="Pfam" id="PF14239">
    <property type="entry name" value="RRXRR"/>
    <property type="match status" value="1"/>
</dbReference>
<reference evidence="3" key="1">
    <citation type="journal article" date="2015" name="Nature">
        <title>Complex archaea that bridge the gap between prokaryotes and eukaryotes.</title>
        <authorList>
            <person name="Spang A."/>
            <person name="Saw J.H."/>
            <person name="Jorgensen S.L."/>
            <person name="Zaremba-Niedzwiedzka K."/>
            <person name="Martijn J."/>
            <person name="Lind A.E."/>
            <person name="van Eijk R."/>
            <person name="Schleper C."/>
            <person name="Guy L."/>
            <person name="Ettema T.J."/>
        </authorList>
    </citation>
    <scope>NUCLEOTIDE SEQUENCE</scope>
</reference>
<dbReference type="CDD" id="cd00085">
    <property type="entry name" value="HNHc"/>
    <property type="match status" value="1"/>
</dbReference>
<evidence type="ECO:0000256" key="1">
    <source>
        <dbReference type="SAM" id="MobiDB-lite"/>
    </source>
</evidence>
<dbReference type="GO" id="GO:0003676">
    <property type="term" value="F:nucleic acid binding"/>
    <property type="evidence" value="ECO:0007669"/>
    <property type="project" value="InterPro"/>
</dbReference>
<evidence type="ECO:0000259" key="2">
    <source>
        <dbReference type="SMART" id="SM00507"/>
    </source>
</evidence>
<dbReference type="InterPro" id="IPR025938">
    <property type="entry name" value="RRXRR_dom"/>
</dbReference>
<dbReference type="InterPro" id="IPR047693">
    <property type="entry name" value="RNA-guided_IscB-like"/>
</dbReference>
<dbReference type="Gene3D" id="1.10.30.50">
    <property type="match status" value="1"/>
</dbReference>
<dbReference type="GO" id="GO:0004519">
    <property type="term" value="F:endonuclease activity"/>
    <property type="evidence" value="ECO:0007669"/>
    <property type="project" value="InterPro"/>
</dbReference>
<dbReference type="EMBL" id="LAZR01001182">
    <property type="protein sequence ID" value="KKN49135.1"/>
    <property type="molecule type" value="Genomic_DNA"/>
</dbReference>
<sequence length="494" mass="55227">MNAKLKTDGRVLPQPCPLEAHAADNPDQGRNGCGRDAAVQHGRGEPNGTVKPLASRAEAQCGVSRVFVLDRKGLPLMPCHPARARKLLRNGRARVHRLIPFTIRIVDRDVEDSQLQPVRLKLDPGSKVTGIAIVREDGADQHVLHLAELHHRGQVVRKKMQQRAMYRRRRRSANLRYRQQRFGNRKHRLKIGGKWLPPSIHSCVSNILNWSVNYRGWCPVSGLTAETAKFDTQLMQDPEISGIEYQQGELQGYEIREYLLEKWGRMCAYCAGKDIPLQVEHVVSKAKGGSSRVSNLTLACGPCNQAKGARDVREFLQGRPARLAHLLSKTKRSLRSAAVMNSTRNALLGAFASAGFLVDTATGSRTKYNRERLRVAKTHALDAACCGLVSRVLGWGQRVLTIKAQGRGKYQRTTTTKYGFPRSYSMRKKKVHGFQSGDLVRAVITKGKYVGIHQGSVVVRSRGFFDVKTPEKIGVNWRYCSLLQRSNGYSCSYS</sequence>
<evidence type="ECO:0000313" key="3">
    <source>
        <dbReference type="EMBL" id="KKN49135.1"/>
    </source>
</evidence>
<gene>
    <name evidence="3" type="ORF">LCGC14_0645830</name>
</gene>
<dbReference type="AlphaFoldDB" id="A0A0F9QXR7"/>
<accession>A0A0F9QXR7</accession>
<protein>
    <recommendedName>
        <fullName evidence="2">HNH nuclease domain-containing protein</fullName>
    </recommendedName>
</protein>
<dbReference type="InterPro" id="IPR002711">
    <property type="entry name" value="HNH"/>
</dbReference>
<comment type="caution">
    <text evidence="3">The sequence shown here is derived from an EMBL/GenBank/DDBJ whole genome shotgun (WGS) entry which is preliminary data.</text>
</comment>
<dbReference type="Pfam" id="PF01844">
    <property type="entry name" value="HNH"/>
    <property type="match status" value="1"/>
</dbReference>
<dbReference type="SMART" id="SM00507">
    <property type="entry name" value="HNHc"/>
    <property type="match status" value="1"/>
</dbReference>
<proteinExistence type="predicted"/>